<dbReference type="AlphaFoldDB" id="A0AAJ6Z9Z6"/>
<dbReference type="KEGG" id="pxu:106118007"/>
<feature type="chain" id="PRO_5042463156" evidence="1">
    <location>
        <begin position="20"/>
        <end position="333"/>
    </location>
</feature>
<sequence length="333" mass="38269">MLKKINIFLIYFLFQLCYCDWVSEWLTPIRDQYKESGRRMNKIDVKVLDGDKLKLFSGSPEVLEIPRNNLLLQTTSNMTPVNIIQTRNLRITLETILGNAKKLADSLKAQITIVQEREGRLKDAIVNGRFGITTLTVSTLRKLPKNYIIRDGYWTLCNGILQHPTTQDVTAAAFSELYAVPRCIGQEVTSKPDPCVFNSVIKYDTIPAQKRPEYSEDEYLCLKPTFNSTLEQYFSVTKRVVNQTCKNGIIRSMADNVLECGIRVLSDYTYYPNKEVTSYLPLEYCEGTQSSCNLIVAWHLSNSSVENFEFIKDDLNFKNYFMKPATFLNNALY</sequence>
<dbReference type="RefSeq" id="XP_013168012.1">
    <property type="nucleotide sequence ID" value="XM_013312558.1"/>
</dbReference>
<name>A0AAJ6Z9Z6_PAPXU</name>
<keyword evidence="1" id="KW-0732">Signal</keyword>
<accession>A0AAJ6Z9Z6</accession>
<evidence type="ECO:0000313" key="2">
    <source>
        <dbReference type="RefSeq" id="XP_013168012.1"/>
    </source>
</evidence>
<organism evidence="2">
    <name type="scientific">Papilio xuthus</name>
    <name type="common">Asian swallowtail butterfly</name>
    <dbReference type="NCBI Taxonomy" id="66420"/>
    <lineage>
        <taxon>Eukaryota</taxon>
        <taxon>Metazoa</taxon>
        <taxon>Ecdysozoa</taxon>
        <taxon>Arthropoda</taxon>
        <taxon>Hexapoda</taxon>
        <taxon>Insecta</taxon>
        <taxon>Pterygota</taxon>
        <taxon>Neoptera</taxon>
        <taxon>Endopterygota</taxon>
        <taxon>Lepidoptera</taxon>
        <taxon>Glossata</taxon>
        <taxon>Ditrysia</taxon>
        <taxon>Papilionoidea</taxon>
        <taxon>Papilionidae</taxon>
        <taxon>Papilioninae</taxon>
        <taxon>Papilio</taxon>
    </lineage>
</organism>
<feature type="signal peptide" evidence="1">
    <location>
        <begin position="1"/>
        <end position="19"/>
    </location>
</feature>
<protein>
    <submittedName>
        <fullName evidence="2">Uncharacterized protein LOC106118007</fullName>
    </submittedName>
</protein>
<evidence type="ECO:0000256" key="1">
    <source>
        <dbReference type="SAM" id="SignalP"/>
    </source>
</evidence>
<proteinExistence type="predicted"/>
<dbReference type="GeneID" id="106118007"/>
<dbReference type="Proteomes" id="UP000694872">
    <property type="component" value="Unplaced"/>
</dbReference>
<reference evidence="2" key="1">
    <citation type="submission" date="2025-08" db="UniProtKB">
        <authorList>
            <consortium name="RefSeq"/>
        </authorList>
    </citation>
    <scope>IDENTIFICATION</scope>
</reference>
<gene>
    <name evidence="2" type="primary">LOC106118007</name>
</gene>